<dbReference type="GeneID" id="118477796"/>
<sequence>MAVRSGLEESDSRIVGRYSDLQCARLTFALAYRESLEVTLAAHAETFGSEYNRARAEATNALVDIQSAVTSFRGVDQQTRNRILDELAGFSFVQEPTAAENGAQHPAEVLPPVRESSLLRVSLALLSLNTAREEVKAVSGTGRNTTAPSALTFDLSINAVDGTIALPIGQTHLITYVQDADLLIPFYKTMVYRGILRYIFDKYLSTSEFLSLASCF</sequence>
<protein>
    <submittedName>
        <fullName evidence="2">Uncharacterized protein LOC118477796</fullName>
    </submittedName>
</protein>
<evidence type="ECO:0000313" key="1">
    <source>
        <dbReference type="Proteomes" id="UP000694888"/>
    </source>
</evidence>
<proteinExistence type="predicted"/>
<dbReference type="RefSeq" id="XP_035826010.1">
    <property type="nucleotide sequence ID" value="XM_035970117.1"/>
</dbReference>
<reference evidence="2" key="1">
    <citation type="submission" date="2025-08" db="UniProtKB">
        <authorList>
            <consortium name="RefSeq"/>
        </authorList>
    </citation>
    <scope>IDENTIFICATION</scope>
</reference>
<keyword evidence="1" id="KW-1185">Reference proteome</keyword>
<feature type="non-terminal residue" evidence="2">
    <location>
        <position position="216"/>
    </location>
</feature>
<dbReference type="Proteomes" id="UP000694888">
    <property type="component" value="Unplaced"/>
</dbReference>
<organism evidence="1 2">
    <name type="scientific">Aplysia californica</name>
    <name type="common">California sea hare</name>
    <dbReference type="NCBI Taxonomy" id="6500"/>
    <lineage>
        <taxon>Eukaryota</taxon>
        <taxon>Metazoa</taxon>
        <taxon>Spiralia</taxon>
        <taxon>Lophotrochozoa</taxon>
        <taxon>Mollusca</taxon>
        <taxon>Gastropoda</taxon>
        <taxon>Heterobranchia</taxon>
        <taxon>Euthyneura</taxon>
        <taxon>Tectipleura</taxon>
        <taxon>Aplysiida</taxon>
        <taxon>Aplysioidea</taxon>
        <taxon>Aplysiidae</taxon>
        <taxon>Aplysia</taxon>
    </lineage>
</organism>
<evidence type="ECO:0000313" key="2">
    <source>
        <dbReference type="RefSeq" id="XP_035826010.1"/>
    </source>
</evidence>
<name>A0ABM1VUB8_APLCA</name>
<gene>
    <name evidence="2" type="primary">LOC118477796</name>
</gene>
<accession>A0ABM1VUB8</accession>